<accession>A0ABS5VV48</accession>
<keyword evidence="1" id="KW-0812">Transmembrane</keyword>
<evidence type="ECO:0000256" key="1">
    <source>
        <dbReference type="SAM" id="Phobius"/>
    </source>
</evidence>
<keyword evidence="4" id="KW-1185">Reference proteome</keyword>
<dbReference type="RefSeq" id="WP_367397508.1">
    <property type="nucleotide sequence ID" value="NZ_JAHESD010000052.1"/>
</dbReference>
<dbReference type="InterPro" id="IPR003675">
    <property type="entry name" value="Rce1/LyrA-like_dom"/>
</dbReference>
<dbReference type="GO" id="GO:0008237">
    <property type="term" value="F:metallopeptidase activity"/>
    <property type="evidence" value="ECO:0007669"/>
    <property type="project" value="UniProtKB-KW"/>
</dbReference>
<organism evidence="3 4">
    <name type="scientific">Chryseosolibacter indicus</name>
    <dbReference type="NCBI Taxonomy" id="2782351"/>
    <lineage>
        <taxon>Bacteria</taxon>
        <taxon>Pseudomonadati</taxon>
        <taxon>Bacteroidota</taxon>
        <taxon>Cytophagia</taxon>
        <taxon>Cytophagales</taxon>
        <taxon>Chryseotaleaceae</taxon>
        <taxon>Chryseosolibacter</taxon>
    </lineage>
</organism>
<feature type="transmembrane region" description="Helical" evidence="1">
    <location>
        <begin position="127"/>
        <end position="147"/>
    </location>
</feature>
<dbReference type="Pfam" id="PF02517">
    <property type="entry name" value="Rce1-like"/>
    <property type="match status" value="1"/>
</dbReference>
<dbReference type="EC" id="3.4.24.-" evidence="3"/>
<protein>
    <submittedName>
        <fullName evidence="3">CPBP family intramembrane metalloprotease</fullName>
        <ecNumber evidence="3">3.4.24.-</ecNumber>
    </submittedName>
</protein>
<evidence type="ECO:0000259" key="2">
    <source>
        <dbReference type="Pfam" id="PF02517"/>
    </source>
</evidence>
<name>A0ABS5VV48_9BACT</name>
<reference evidence="3 4" key="1">
    <citation type="submission" date="2021-05" db="EMBL/GenBank/DDBJ databases">
        <title>A Polyphasic approach of four new species of the genus Ohtaekwangia: Ohtaekwangia histidinii sp. nov., Ohtaekwangia cretensis sp. nov., Ohtaekwangia indiensis sp. nov., Ohtaekwangia reichenbachii sp. nov. from diverse environment.</title>
        <authorList>
            <person name="Octaviana S."/>
        </authorList>
    </citation>
    <scope>NUCLEOTIDE SEQUENCE [LARGE SCALE GENOMIC DNA]</scope>
    <source>
        <strain evidence="3 4">PWU20</strain>
    </source>
</reference>
<keyword evidence="3" id="KW-0645">Protease</keyword>
<dbReference type="Proteomes" id="UP000772618">
    <property type="component" value="Unassembled WGS sequence"/>
</dbReference>
<keyword evidence="1" id="KW-0472">Membrane</keyword>
<keyword evidence="1" id="KW-1133">Transmembrane helix</keyword>
<keyword evidence="3" id="KW-0378">Hydrolase</keyword>
<gene>
    <name evidence="3" type="ORF">KK060_18625</name>
</gene>
<dbReference type="EMBL" id="JAHESD010000052">
    <property type="protein sequence ID" value="MBT1705313.1"/>
    <property type="molecule type" value="Genomic_DNA"/>
</dbReference>
<comment type="caution">
    <text evidence="3">The sequence shown here is derived from an EMBL/GenBank/DDBJ whole genome shotgun (WGS) entry which is preliminary data.</text>
</comment>
<proteinExistence type="predicted"/>
<feature type="domain" description="CAAX prenyl protease 2/Lysostaphin resistance protein A-like" evidence="2">
    <location>
        <begin position="48"/>
        <end position="141"/>
    </location>
</feature>
<feature type="transmembrane region" description="Helical" evidence="1">
    <location>
        <begin position="79"/>
        <end position="96"/>
    </location>
</feature>
<evidence type="ECO:0000313" key="3">
    <source>
        <dbReference type="EMBL" id="MBT1705313.1"/>
    </source>
</evidence>
<feature type="transmembrane region" description="Helical" evidence="1">
    <location>
        <begin position="48"/>
        <end position="67"/>
    </location>
</feature>
<evidence type="ECO:0000313" key="4">
    <source>
        <dbReference type="Proteomes" id="UP000772618"/>
    </source>
</evidence>
<keyword evidence="3" id="KW-0482">Metalloprotease</keyword>
<sequence length="148" mass="17422">MLPKSGLYLLFIILLVLAVLTGYLFNWINDTFFHYSSGNNDLDSFSEPIKFLLIVVIAPLVETLFFQHLPYQVLTKLKIRNKLLLILTLSLIFGLFHLYFWLYAIMAFCGGILMNTLYIFSRHYSKYYFLIVVAYHSLYNLYGYLFVV</sequence>
<feature type="transmembrane region" description="Helical" evidence="1">
    <location>
        <begin position="7"/>
        <end position="28"/>
    </location>
</feature>